<keyword evidence="2" id="KW-0472">Membrane</keyword>
<reference evidence="5" key="1">
    <citation type="submission" date="2022-11" db="EMBL/GenBank/DDBJ databases">
        <title>Centuries of genome instability and evolution in soft-shell clam transmissible cancer (bioRxiv).</title>
        <authorList>
            <person name="Hart S.F.M."/>
            <person name="Yonemitsu M.A."/>
            <person name="Giersch R.M."/>
            <person name="Beal B.F."/>
            <person name="Arriagada G."/>
            <person name="Davis B.W."/>
            <person name="Ostrander E.A."/>
            <person name="Goff S.P."/>
            <person name="Metzger M.J."/>
        </authorList>
    </citation>
    <scope>NUCLEOTIDE SEQUENCE</scope>
    <source>
        <strain evidence="5">MELC-2E11</strain>
        <tissue evidence="5">Siphon/mantle</tissue>
    </source>
</reference>
<feature type="region of interest" description="Disordered" evidence="1">
    <location>
        <begin position="1"/>
        <end position="24"/>
    </location>
</feature>
<evidence type="ECO:0000313" key="5">
    <source>
        <dbReference type="EMBL" id="WAQ93965.1"/>
    </source>
</evidence>
<gene>
    <name evidence="5" type="ORF">MAR_006436</name>
</gene>
<dbReference type="InterPro" id="IPR045400">
    <property type="entry name" value="Wolframin_Cys-rich"/>
</dbReference>
<proteinExistence type="predicted"/>
<evidence type="ECO:0000259" key="3">
    <source>
        <dbReference type="Pfam" id="PF19913"/>
    </source>
</evidence>
<feature type="transmembrane region" description="Helical" evidence="2">
    <location>
        <begin position="510"/>
        <end position="528"/>
    </location>
</feature>
<dbReference type="Proteomes" id="UP001164746">
    <property type="component" value="Chromosome 1"/>
</dbReference>
<dbReference type="EMBL" id="CP111012">
    <property type="protein sequence ID" value="WAQ93965.1"/>
    <property type="molecule type" value="Genomic_DNA"/>
</dbReference>
<dbReference type="InterPro" id="IPR011990">
    <property type="entry name" value="TPR-like_helical_dom_sf"/>
</dbReference>
<feature type="transmembrane region" description="Helical" evidence="2">
    <location>
        <begin position="305"/>
        <end position="323"/>
    </location>
</feature>
<protein>
    <submittedName>
        <fullName evidence="5">WFS1-like protein</fullName>
    </submittedName>
</protein>
<evidence type="ECO:0000313" key="6">
    <source>
        <dbReference type="Proteomes" id="UP001164746"/>
    </source>
</evidence>
<dbReference type="Pfam" id="PF20053">
    <property type="entry name" value="WC-rich"/>
    <property type="match status" value="1"/>
</dbReference>
<dbReference type="PRINTS" id="PR02060">
    <property type="entry name" value="WOLFFAMILY"/>
</dbReference>
<dbReference type="Pfam" id="PF19913">
    <property type="entry name" value="WCOB"/>
    <property type="match status" value="1"/>
</dbReference>
<feature type="domain" description="Wolframin cysteine-rich" evidence="4">
    <location>
        <begin position="553"/>
        <end position="615"/>
    </location>
</feature>
<feature type="transmembrane region" description="Helical" evidence="2">
    <location>
        <begin position="354"/>
        <end position="374"/>
    </location>
</feature>
<dbReference type="PANTHER" id="PTHR13098">
    <property type="entry name" value="WOLFRAMIN"/>
    <property type="match status" value="1"/>
</dbReference>
<keyword evidence="2" id="KW-1133">Transmembrane helix</keyword>
<feature type="transmembrane region" description="Helical" evidence="2">
    <location>
        <begin position="225"/>
        <end position="248"/>
    </location>
</feature>
<dbReference type="InterPro" id="IPR045461">
    <property type="entry name" value="Wolframin_OB_fold"/>
</dbReference>
<dbReference type="PANTHER" id="PTHR13098:SF3">
    <property type="entry name" value="WOLFRAMIN"/>
    <property type="match status" value="1"/>
</dbReference>
<dbReference type="Gene3D" id="1.25.40.10">
    <property type="entry name" value="Tetratricopeptide repeat domain"/>
    <property type="match status" value="1"/>
</dbReference>
<feature type="transmembrane region" description="Helical" evidence="2">
    <location>
        <begin position="380"/>
        <end position="399"/>
    </location>
</feature>
<evidence type="ECO:0000259" key="4">
    <source>
        <dbReference type="Pfam" id="PF20053"/>
    </source>
</evidence>
<dbReference type="InterPro" id="IPR026209">
    <property type="entry name" value="Wolframin_fam"/>
</dbReference>
<feature type="transmembrane region" description="Helical" evidence="2">
    <location>
        <begin position="411"/>
        <end position="430"/>
    </location>
</feature>
<feature type="transmembrane region" description="Helical" evidence="2">
    <location>
        <begin position="472"/>
        <end position="490"/>
    </location>
</feature>
<accession>A0ABY7DG28</accession>
<evidence type="ECO:0000256" key="1">
    <source>
        <dbReference type="SAM" id="MobiDB-lite"/>
    </source>
</evidence>
<evidence type="ECO:0000256" key="2">
    <source>
        <dbReference type="SAM" id="Phobius"/>
    </source>
</evidence>
<sequence>MAEAHTTGAGDQSMSEDVKKLELEAAQGNDDSQFKLGTHFLKLADSKDGAERDEYGRTAVRWFVAASKQGNDDATTKLKDLLEDEKDVIWCASTSNIEKKIRYAARNMFHKINTTQKDMLSTEEYADAIKKLTGGHEQKLLLAAGKKIGDNISETEFVKLLSRKIQGTMTLTGSERSSAFQAASLWEKIAKYPKETASAIGESALEFASRDGLGMVAGCIPVDQIYFLALFFIYGFISPKFLLLILPLEASALAEMLKQYDVGVDVDQTQSQYSWNSLTPYLVYFGAIPIVVASFSLADKMYIPCSELCVLNAVICGICFVAISDSHDLVTLLALFCNFLSSLPVFLQNFPKVPVLTTIINVLSGNLFSVDLYAGLKLNVGIPSICYSLIPVFFIQMAIRKSFSGMYRLAIPHLVCYFWFELITTMYPFSTWIGLGRATVGYVMLPLLIPLSFILFLIGLAYLFIKMLSSDMFGKIVITLLLACIPILLTQTKKFMGGKFDKRFGVLKKILMIMFAILAIIPLIFVRFSPTEEAHHGKLSAESFTSVCDADMESFMNCHALKGTKVVWNGKVTTLKVTSITNEVSSMLDIFPSFVSKPLRGIYGKPYDCDDEDLNAHGKAYCSLMVDLGYLFGLESYDKYAFNIGVVLQNNMGAVVDAGSGFKNTFLAIKEGDELEIKAIIADALARPVKLHLKKLKCLNREINIEEDEEDDEDLYYNMFQEAFSVAFNFFWHPLVEFIPQTTKMEEIIE</sequence>
<feature type="domain" description="Wolframin OB-fold" evidence="3">
    <location>
        <begin position="637"/>
        <end position="738"/>
    </location>
</feature>
<keyword evidence="2" id="KW-0812">Transmembrane</keyword>
<feature type="transmembrane region" description="Helical" evidence="2">
    <location>
        <begin position="329"/>
        <end position="347"/>
    </location>
</feature>
<name>A0ABY7DG28_MYAAR</name>
<feature type="transmembrane region" description="Helical" evidence="2">
    <location>
        <begin position="442"/>
        <end position="465"/>
    </location>
</feature>
<organism evidence="5 6">
    <name type="scientific">Mya arenaria</name>
    <name type="common">Soft-shell clam</name>
    <dbReference type="NCBI Taxonomy" id="6604"/>
    <lineage>
        <taxon>Eukaryota</taxon>
        <taxon>Metazoa</taxon>
        <taxon>Spiralia</taxon>
        <taxon>Lophotrochozoa</taxon>
        <taxon>Mollusca</taxon>
        <taxon>Bivalvia</taxon>
        <taxon>Autobranchia</taxon>
        <taxon>Heteroconchia</taxon>
        <taxon>Euheterodonta</taxon>
        <taxon>Imparidentia</taxon>
        <taxon>Neoheterodontei</taxon>
        <taxon>Myida</taxon>
        <taxon>Myoidea</taxon>
        <taxon>Myidae</taxon>
        <taxon>Mya</taxon>
    </lineage>
</organism>
<keyword evidence="6" id="KW-1185">Reference proteome</keyword>
<feature type="transmembrane region" description="Helical" evidence="2">
    <location>
        <begin position="281"/>
        <end position="298"/>
    </location>
</feature>